<dbReference type="SUPFAM" id="SSF57414">
    <property type="entry name" value="Hairpin loop containing domain-like"/>
    <property type="match status" value="1"/>
</dbReference>
<accession>A0AAN8J808</accession>
<dbReference type="Proteomes" id="UP001347796">
    <property type="component" value="Unassembled WGS sequence"/>
</dbReference>
<reference evidence="2 3" key="1">
    <citation type="submission" date="2024-01" db="EMBL/GenBank/DDBJ databases">
        <title>The genome of the rayed Mediterranean limpet Patella caerulea (Linnaeus, 1758).</title>
        <authorList>
            <person name="Anh-Thu Weber A."/>
            <person name="Halstead-Nussloch G."/>
        </authorList>
    </citation>
    <scope>NUCLEOTIDE SEQUENCE [LARGE SCALE GENOMIC DNA]</scope>
    <source>
        <strain evidence="2">AATW-2023a</strain>
        <tissue evidence="2">Whole specimen</tissue>
    </source>
</reference>
<keyword evidence="1" id="KW-0472">Membrane</keyword>
<evidence type="ECO:0000313" key="3">
    <source>
        <dbReference type="Proteomes" id="UP001347796"/>
    </source>
</evidence>
<keyword evidence="1" id="KW-1133">Transmembrane helix</keyword>
<gene>
    <name evidence="2" type="ORF">SNE40_016025</name>
</gene>
<feature type="transmembrane region" description="Helical" evidence="1">
    <location>
        <begin position="6"/>
        <end position="31"/>
    </location>
</feature>
<dbReference type="AlphaFoldDB" id="A0AAN8J808"/>
<name>A0AAN8J808_PATCE</name>
<sequence length="152" mass="16705">MELKNWVFALVMAISLYTNLIIGVAASEMCLDPNLLKNKIIGSGLTNTPFLVYQSNGFMDCYRQCGLYALCYSVNFNTVTLQCELHDVAHGNMQKNSDTIFVAMEISSAGILGVCKNHGCPVNTKCEVNGPRYTCVEVSICKAISQDDEDDD</sequence>
<keyword evidence="3" id="KW-1185">Reference proteome</keyword>
<protein>
    <submittedName>
        <fullName evidence="2">Uncharacterized protein</fullName>
    </submittedName>
</protein>
<dbReference type="EMBL" id="JAZGQO010000011">
    <property type="protein sequence ID" value="KAK6172352.1"/>
    <property type="molecule type" value="Genomic_DNA"/>
</dbReference>
<proteinExistence type="predicted"/>
<organism evidence="2 3">
    <name type="scientific">Patella caerulea</name>
    <name type="common">Rayed Mediterranean limpet</name>
    <dbReference type="NCBI Taxonomy" id="87958"/>
    <lineage>
        <taxon>Eukaryota</taxon>
        <taxon>Metazoa</taxon>
        <taxon>Spiralia</taxon>
        <taxon>Lophotrochozoa</taxon>
        <taxon>Mollusca</taxon>
        <taxon>Gastropoda</taxon>
        <taxon>Patellogastropoda</taxon>
        <taxon>Patelloidea</taxon>
        <taxon>Patellidae</taxon>
        <taxon>Patella</taxon>
    </lineage>
</organism>
<comment type="caution">
    <text evidence="2">The sequence shown here is derived from an EMBL/GenBank/DDBJ whole genome shotgun (WGS) entry which is preliminary data.</text>
</comment>
<evidence type="ECO:0000313" key="2">
    <source>
        <dbReference type="EMBL" id="KAK6172352.1"/>
    </source>
</evidence>
<evidence type="ECO:0000256" key="1">
    <source>
        <dbReference type="SAM" id="Phobius"/>
    </source>
</evidence>
<keyword evidence="1" id="KW-0812">Transmembrane</keyword>